<comment type="caution">
    <text evidence="1">The sequence shown here is derived from an EMBL/GenBank/DDBJ whole genome shotgun (WGS) entry which is preliminary data.</text>
</comment>
<dbReference type="AlphaFoldDB" id="A0A1Q9EKU0"/>
<name>A0A1Q9EKU0_SYMMI</name>
<dbReference type="Proteomes" id="UP000186817">
    <property type="component" value="Unassembled WGS sequence"/>
</dbReference>
<accession>A0A1Q9EKU0</accession>
<dbReference type="OrthoDB" id="10285861at2759"/>
<evidence type="ECO:0000313" key="1">
    <source>
        <dbReference type="EMBL" id="OLQ08007.1"/>
    </source>
</evidence>
<keyword evidence="2" id="KW-1185">Reference proteome</keyword>
<dbReference type="EMBL" id="LSRX01000126">
    <property type="protein sequence ID" value="OLQ08007.1"/>
    <property type="molecule type" value="Genomic_DNA"/>
</dbReference>
<evidence type="ECO:0000313" key="2">
    <source>
        <dbReference type="Proteomes" id="UP000186817"/>
    </source>
</evidence>
<gene>
    <name evidence="1" type="ORF">AK812_SmicGene8519</name>
</gene>
<organism evidence="1 2">
    <name type="scientific">Symbiodinium microadriaticum</name>
    <name type="common">Dinoflagellate</name>
    <name type="synonym">Zooxanthella microadriatica</name>
    <dbReference type="NCBI Taxonomy" id="2951"/>
    <lineage>
        <taxon>Eukaryota</taxon>
        <taxon>Sar</taxon>
        <taxon>Alveolata</taxon>
        <taxon>Dinophyceae</taxon>
        <taxon>Suessiales</taxon>
        <taxon>Symbiodiniaceae</taxon>
        <taxon>Symbiodinium</taxon>
    </lineage>
</organism>
<sequence length="465" mass="50659">MPREGFPFLFPIPGTSSARQHESSAPELALLFLLLGAVFCHHLQDLVVQAGAPDTLLDDFTVHSALAAAALLGPGIFVWMMDRLARGLSALFYPEQKVLNDFLDLGYAYLPLTKLGLVDAGQVLPTAARTASFFVAGLAEWAPWAPGTSFAQEQLKFLEAATFALLKLGKLGSLDLMCHHLNFPCCMPTNLKAAEVRLLVKTEGRNRIMRQWLTKNKDAGSWSLQRELSAFLSLTEAAGSRGKLLLVTCKVPRAWATLGFPRPPVPAPGTVAETMESAGRHSSWLQVNVLPVGELVARMLDISAGNAMGTKEMPLVTTSASFTALLRLSLSRSDTGLAETELWTFNRCCQLKPHVYSIAPMVSGSILPVAEGPAATVRLHRIHANIMCASVSVSTSRRHMAVLGLMLRARDGFPRKPFPIQSDQRQQMRLQVYRGVPVGASVPEHSLQAPVLWKALSHCSRECCF</sequence>
<reference evidence="1 2" key="1">
    <citation type="submission" date="2016-02" db="EMBL/GenBank/DDBJ databases">
        <title>Genome analysis of coral dinoflagellate symbionts highlights evolutionary adaptations to a symbiotic lifestyle.</title>
        <authorList>
            <person name="Aranda M."/>
            <person name="Li Y."/>
            <person name="Liew Y.J."/>
            <person name="Baumgarten S."/>
            <person name="Simakov O."/>
            <person name="Wilson M."/>
            <person name="Piel J."/>
            <person name="Ashoor H."/>
            <person name="Bougouffa S."/>
            <person name="Bajic V.B."/>
            <person name="Ryu T."/>
            <person name="Ravasi T."/>
            <person name="Bayer T."/>
            <person name="Micklem G."/>
            <person name="Kim H."/>
            <person name="Bhak J."/>
            <person name="Lajeunesse T.C."/>
            <person name="Voolstra C.R."/>
        </authorList>
    </citation>
    <scope>NUCLEOTIDE SEQUENCE [LARGE SCALE GENOMIC DNA]</scope>
    <source>
        <strain evidence="1 2">CCMP2467</strain>
    </source>
</reference>
<proteinExistence type="predicted"/>
<protein>
    <submittedName>
        <fullName evidence="1">Uncharacterized protein</fullName>
    </submittedName>
</protein>